<comment type="caution">
    <text evidence="4">The sequence shown here is derived from an EMBL/GenBank/DDBJ whole genome shotgun (WGS) entry which is preliminary data.</text>
</comment>
<dbReference type="Proteomes" id="UP000324897">
    <property type="component" value="Chromosome 7"/>
</dbReference>
<name>A0A5J9U3U1_9POAL</name>
<dbReference type="Gramene" id="TVU18339">
    <property type="protein sequence ID" value="TVU18339"/>
    <property type="gene ID" value="EJB05_34429"/>
</dbReference>
<protein>
    <recommendedName>
        <fullName evidence="3">DUF6598 domain-containing protein</fullName>
    </recommendedName>
</protein>
<gene>
    <name evidence="4" type="ORF">EJB05_34429</name>
</gene>
<feature type="region of interest" description="Disordered" evidence="2">
    <location>
        <begin position="1"/>
        <end position="28"/>
    </location>
</feature>
<evidence type="ECO:0000313" key="5">
    <source>
        <dbReference type="Proteomes" id="UP000324897"/>
    </source>
</evidence>
<organism evidence="4 5">
    <name type="scientific">Eragrostis curvula</name>
    <name type="common">weeping love grass</name>
    <dbReference type="NCBI Taxonomy" id="38414"/>
    <lineage>
        <taxon>Eukaryota</taxon>
        <taxon>Viridiplantae</taxon>
        <taxon>Streptophyta</taxon>
        <taxon>Embryophyta</taxon>
        <taxon>Tracheophyta</taxon>
        <taxon>Spermatophyta</taxon>
        <taxon>Magnoliopsida</taxon>
        <taxon>Liliopsida</taxon>
        <taxon>Poales</taxon>
        <taxon>Poaceae</taxon>
        <taxon>PACMAD clade</taxon>
        <taxon>Chloridoideae</taxon>
        <taxon>Eragrostideae</taxon>
        <taxon>Eragrostidinae</taxon>
        <taxon>Eragrostis</taxon>
    </lineage>
</organism>
<evidence type="ECO:0000256" key="1">
    <source>
        <dbReference type="SAM" id="Coils"/>
    </source>
</evidence>
<evidence type="ECO:0000259" key="3">
    <source>
        <dbReference type="Pfam" id="PF20241"/>
    </source>
</evidence>
<accession>A0A5J9U3U1</accession>
<dbReference type="EMBL" id="RWGY01000029">
    <property type="protein sequence ID" value="TVU18339.1"/>
    <property type="molecule type" value="Genomic_DNA"/>
</dbReference>
<sequence>MAERGALLADDDGVGNMGSGVDSSDEEECGDLEPFFFDEAVAVAEHAAAEEKRRKKEQEEAREKERIEQRWQAHLSALDRIREFNPKLNCFYFTRFYMADLSKLDLDEESPLGPMRYTDTYMEISTNRYGTICNQGGSWFKPTDSANFLSVKIVSSSVGFPVNVYGTLIARDSLDHKCVYLFRCNRDHCQLIISVDEPLLLTGPKRGLALTSSIIFEADLKIKGDQDQDDKEFSKGFLKLDGIPRRTWDKMVVESDSLDTKLSTVEVTFAVVKRAVEATIAVEVLHGEFNGNITAHTTSIQNSLLLFDSEVAGAWIGDRKGIIQLLRPVIAVSLQDMLTVNIVGVTEQATLEFKPAVNGGDKAEIGCGSCLMAVKITWSIIDQEYLGTRR</sequence>
<proteinExistence type="predicted"/>
<dbReference type="Pfam" id="PF20241">
    <property type="entry name" value="DUF6598"/>
    <property type="match status" value="1"/>
</dbReference>
<feature type="non-terminal residue" evidence="4">
    <location>
        <position position="1"/>
    </location>
</feature>
<dbReference type="PANTHER" id="PTHR33065">
    <property type="entry name" value="OS07G0486400 PROTEIN"/>
    <property type="match status" value="1"/>
</dbReference>
<evidence type="ECO:0000256" key="2">
    <source>
        <dbReference type="SAM" id="MobiDB-lite"/>
    </source>
</evidence>
<keyword evidence="1" id="KW-0175">Coiled coil</keyword>
<dbReference type="InterPro" id="IPR046533">
    <property type="entry name" value="DUF6598"/>
</dbReference>
<dbReference type="PANTHER" id="PTHR33065:SF206">
    <property type="entry name" value="OS12G0619700 PROTEIN"/>
    <property type="match status" value="1"/>
</dbReference>
<keyword evidence="5" id="KW-1185">Reference proteome</keyword>
<dbReference type="OrthoDB" id="631772at2759"/>
<feature type="coiled-coil region" evidence="1">
    <location>
        <begin position="41"/>
        <end position="68"/>
    </location>
</feature>
<feature type="domain" description="DUF6598" evidence="3">
    <location>
        <begin position="146"/>
        <end position="376"/>
    </location>
</feature>
<reference evidence="4 5" key="1">
    <citation type="journal article" date="2019" name="Sci. Rep.">
        <title>A high-quality genome of Eragrostis curvula grass provides insights into Poaceae evolution and supports new strategies to enhance forage quality.</title>
        <authorList>
            <person name="Carballo J."/>
            <person name="Santos B.A.C.M."/>
            <person name="Zappacosta D."/>
            <person name="Garbus I."/>
            <person name="Selva J.P."/>
            <person name="Gallo C.A."/>
            <person name="Diaz A."/>
            <person name="Albertini E."/>
            <person name="Caccamo M."/>
            <person name="Echenique V."/>
        </authorList>
    </citation>
    <scope>NUCLEOTIDE SEQUENCE [LARGE SCALE GENOMIC DNA]</scope>
    <source>
        <strain evidence="5">cv. Victoria</strain>
        <tissue evidence="4">Leaf</tissue>
    </source>
</reference>
<dbReference type="AlphaFoldDB" id="A0A5J9U3U1"/>
<evidence type="ECO:0000313" key="4">
    <source>
        <dbReference type="EMBL" id="TVU18339.1"/>
    </source>
</evidence>